<evidence type="ECO:0000256" key="1">
    <source>
        <dbReference type="ARBA" id="ARBA00006484"/>
    </source>
</evidence>
<evidence type="ECO:0000313" key="3">
    <source>
        <dbReference type="Proteomes" id="UP000184603"/>
    </source>
</evidence>
<accession>A0A1M7Y671</accession>
<evidence type="ECO:0000313" key="2">
    <source>
        <dbReference type="EMBL" id="SHO48147.1"/>
    </source>
</evidence>
<dbReference type="STRING" id="1121416.SAMN02745220_02156"/>
<dbReference type="InterPro" id="IPR020904">
    <property type="entry name" value="Sc_DH/Rdtase_CS"/>
</dbReference>
<dbReference type="Proteomes" id="UP000184603">
    <property type="component" value="Unassembled WGS sequence"/>
</dbReference>
<dbReference type="PROSITE" id="PS00061">
    <property type="entry name" value="ADH_SHORT"/>
    <property type="match status" value="1"/>
</dbReference>
<dbReference type="Gene3D" id="3.40.50.720">
    <property type="entry name" value="NAD(P)-binding Rossmann-like Domain"/>
    <property type="match status" value="1"/>
</dbReference>
<dbReference type="FunFam" id="3.40.50.720:FF:000084">
    <property type="entry name" value="Short-chain dehydrogenase reductase"/>
    <property type="match status" value="1"/>
</dbReference>
<dbReference type="InterPro" id="IPR036291">
    <property type="entry name" value="NAD(P)-bd_dom_sf"/>
</dbReference>
<proteinExistence type="inferred from homology"/>
<dbReference type="PRINTS" id="PR00080">
    <property type="entry name" value="SDRFAMILY"/>
</dbReference>
<name>A0A1M7Y671_9BACT</name>
<reference evidence="2 3" key="1">
    <citation type="submission" date="2016-12" db="EMBL/GenBank/DDBJ databases">
        <authorList>
            <person name="Song W.-J."/>
            <person name="Kurnit D.M."/>
        </authorList>
    </citation>
    <scope>NUCLEOTIDE SEQUENCE [LARGE SCALE GENOMIC DNA]</scope>
    <source>
        <strain evidence="2 3">DSM 18488</strain>
    </source>
</reference>
<dbReference type="RefSeq" id="WP_073613458.1">
    <property type="nucleotide sequence ID" value="NZ_FRFE01000009.1"/>
</dbReference>
<gene>
    <name evidence="2" type="ORF">SAMN02745220_02156</name>
</gene>
<dbReference type="PANTHER" id="PTHR43943">
    <property type="entry name" value="DEHYDROGENASE/REDUCTASE (SDR FAMILY) MEMBER 4"/>
    <property type="match status" value="1"/>
</dbReference>
<dbReference type="EMBL" id="FRFE01000009">
    <property type="protein sequence ID" value="SHO48147.1"/>
    <property type="molecule type" value="Genomic_DNA"/>
</dbReference>
<keyword evidence="3" id="KW-1185">Reference proteome</keyword>
<dbReference type="SUPFAM" id="SSF51735">
    <property type="entry name" value="NAD(P)-binding Rossmann-fold domains"/>
    <property type="match status" value="1"/>
</dbReference>
<sequence>MKEYDLNGKVAVITGASRGIGLAAAKKLAACGAVCILVSRNLEALEAATKEIDEAGGKAVAMSCHAGFPDQIEALFARIMDKFGRVDILVNNAATNPHFGEMLKADAGIWDKTLDVNIKGPFFMTKYAVPLMKEGGAIINVSSINAVRPGYMQGIYSATKAALVSMTQTLAKELAPLNIRVNALLPGLTDTKFSSAIINSDEICKRALAQIPLRRYAQPEEMAGSILYLASDASSFTTGACLISDGGMTI</sequence>
<dbReference type="NCBIfam" id="NF005559">
    <property type="entry name" value="PRK07231.1"/>
    <property type="match status" value="1"/>
</dbReference>
<dbReference type="NCBIfam" id="NF005446">
    <property type="entry name" value="PRK07035.1"/>
    <property type="match status" value="1"/>
</dbReference>
<dbReference type="InterPro" id="IPR002347">
    <property type="entry name" value="SDR_fam"/>
</dbReference>
<dbReference type="PRINTS" id="PR00081">
    <property type="entry name" value="GDHRDH"/>
</dbReference>
<dbReference type="AlphaFoldDB" id="A0A1M7Y671"/>
<protein>
    <submittedName>
        <fullName evidence="2">NAD(P)-dependent dehydrogenase, short-chain alcohol dehydrogenase family</fullName>
    </submittedName>
</protein>
<dbReference type="PANTHER" id="PTHR43943:SF2">
    <property type="entry name" value="DEHYDROGENASE_REDUCTASE 4"/>
    <property type="match status" value="1"/>
</dbReference>
<comment type="similarity">
    <text evidence="1">Belongs to the short-chain dehydrogenases/reductases (SDR) family.</text>
</comment>
<dbReference type="Pfam" id="PF13561">
    <property type="entry name" value="adh_short_C2"/>
    <property type="match status" value="1"/>
</dbReference>
<dbReference type="OrthoDB" id="5354363at2"/>
<organism evidence="2 3">
    <name type="scientific">Desulfopila aestuarii DSM 18488</name>
    <dbReference type="NCBI Taxonomy" id="1121416"/>
    <lineage>
        <taxon>Bacteria</taxon>
        <taxon>Pseudomonadati</taxon>
        <taxon>Thermodesulfobacteriota</taxon>
        <taxon>Desulfobulbia</taxon>
        <taxon>Desulfobulbales</taxon>
        <taxon>Desulfocapsaceae</taxon>
        <taxon>Desulfopila</taxon>
    </lineage>
</organism>
<dbReference type="CDD" id="cd05233">
    <property type="entry name" value="SDR_c"/>
    <property type="match status" value="1"/>
</dbReference>